<proteinExistence type="inferred from homology"/>
<dbReference type="NCBIfam" id="TIGR00544">
    <property type="entry name" value="lgt"/>
    <property type="match status" value="1"/>
</dbReference>
<protein>
    <recommendedName>
        <fullName evidence="7">Phosphatidylglycerol--prolipoprotein diacylglyceryl transferase</fullName>
        <ecNumber evidence="7">2.5.1.145</ecNumber>
    </recommendedName>
</protein>
<feature type="transmembrane region" description="Helical" evidence="7">
    <location>
        <begin position="25"/>
        <end position="44"/>
    </location>
</feature>
<evidence type="ECO:0000313" key="9">
    <source>
        <dbReference type="EMBL" id="RCX16568.1"/>
    </source>
</evidence>
<feature type="transmembrane region" description="Helical" evidence="7">
    <location>
        <begin position="56"/>
        <end position="79"/>
    </location>
</feature>
<keyword evidence="10" id="KW-1185">Reference proteome</keyword>
<keyword evidence="9" id="KW-0449">Lipoprotein</keyword>
<accession>A0A369B7J0</accession>
<evidence type="ECO:0000256" key="4">
    <source>
        <dbReference type="ARBA" id="ARBA00022692"/>
    </source>
</evidence>
<evidence type="ECO:0000256" key="5">
    <source>
        <dbReference type="ARBA" id="ARBA00022989"/>
    </source>
</evidence>
<feature type="binding site" evidence="7">
    <location>
        <position position="142"/>
    </location>
    <ligand>
        <name>a 1,2-diacyl-sn-glycero-3-phospho-(1'-sn-glycerol)</name>
        <dbReference type="ChEBI" id="CHEBI:64716"/>
    </ligand>
</feature>
<name>A0A369B7J0_9FIRM</name>
<comment type="caution">
    <text evidence="9">The sequence shown here is derived from an EMBL/GenBank/DDBJ whole genome shotgun (WGS) entry which is preliminary data.</text>
</comment>
<comment type="pathway">
    <text evidence="7">Protein modification; lipoprotein biosynthesis (diacylglyceryl transfer).</text>
</comment>
<comment type="function">
    <text evidence="7">Catalyzes the transfer of the diacylglyceryl group from phosphatidylglycerol to the sulfhydryl group of the N-terminal cysteine of a prolipoprotein, the first step in the formation of mature lipoproteins.</text>
</comment>
<dbReference type="GO" id="GO:0008961">
    <property type="term" value="F:phosphatidylglycerol-prolipoprotein diacylglyceryl transferase activity"/>
    <property type="evidence" value="ECO:0007669"/>
    <property type="project" value="UniProtKB-UniRule"/>
</dbReference>
<keyword evidence="6 7" id="KW-0472">Membrane</keyword>
<evidence type="ECO:0000256" key="1">
    <source>
        <dbReference type="ARBA" id="ARBA00007150"/>
    </source>
</evidence>
<keyword evidence="4 7" id="KW-0812">Transmembrane</keyword>
<dbReference type="GO" id="GO:0042158">
    <property type="term" value="P:lipoprotein biosynthetic process"/>
    <property type="evidence" value="ECO:0007669"/>
    <property type="project" value="UniProtKB-UniRule"/>
</dbReference>
<dbReference type="HAMAP" id="MF_01147">
    <property type="entry name" value="Lgt"/>
    <property type="match status" value="1"/>
</dbReference>
<dbReference type="RefSeq" id="WP_114297731.1">
    <property type="nucleotide sequence ID" value="NZ_QPJT01000010.1"/>
</dbReference>
<evidence type="ECO:0000256" key="7">
    <source>
        <dbReference type="HAMAP-Rule" id="MF_01147"/>
    </source>
</evidence>
<dbReference type="AlphaFoldDB" id="A0A369B7J0"/>
<keyword evidence="2 7" id="KW-1003">Cell membrane</keyword>
<sequence>MIEFPRLGLEFEISREAFKIFTLPIYWYGIIIAFAFILAVILGMRSSKKFGIEPESIVDLVLFAAPVAIVFARLYYVVFNWGEFKDDLLSVFNTRQGGLAIYGGVIGAVIVAYFFARHKKIGVLKLIDFGVPYLVLAQGIGRWGNFVNQEAFGVNTRLPWGMTGDSIREQLAFLQMKGMAVTPDLPVHPTFLYESLMDIGIFLFLIWYRKRKKLEGEVFFLYMILYGIGRAFIEGLRTDSLMLGSLRVSQLLGFLFAISFVIAFVLRRRKFNLSLEEAEQAGSSRYGEILRELEENEKEQDEEGICADDPDCQDIIEDEEDAGEDFMHEEDASFKEENKDK</sequence>
<evidence type="ECO:0000313" key="10">
    <source>
        <dbReference type="Proteomes" id="UP000253034"/>
    </source>
</evidence>
<feature type="transmembrane region" description="Helical" evidence="7">
    <location>
        <begin position="123"/>
        <end position="141"/>
    </location>
</feature>
<gene>
    <name evidence="7" type="primary">lgt</name>
    <name evidence="9" type="ORF">DFR58_11061</name>
</gene>
<evidence type="ECO:0000256" key="3">
    <source>
        <dbReference type="ARBA" id="ARBA00022679"/>
    </source>
</evidence>
<comment type="similarity">
    <text evidence="1 7">Belongs to the Lgt family.</text>
</comment>
<feature type="region of interest" description="Disordered" evidence="8">
    <location>
        <begin position="321"/>
        <end position="341"/>
    </location>
</feature>
<comment type="subcellular location">
    <subcellularLocation>
        <location evidence="7">Cell membrane</location>
        <topology evidence="7">Multi-pass membrane protein</topology>
    </subcellularLocation>
</comment>
<comment type="catalytic activity">
    <reaction evidence="7">
        <text>L-cysteinyl-[prolipoprotein] + a 1,2-diacyl-sn-glycero-3-phospho-(1'-sn-glycerol) = an S-1,2-diacyl-sn-glyceryl-L-cysteinyl-[prolipoprotein] + sn-glycerol 1-phosphate + H(+)</text>
        <dbReference type="Rhea" id="RHEA:56712"/>
        <dbReference type="Rhea" id="RHEA-COMP:14679"/>
        <dbReference type="Rhea" id="RHEA-COMP:14680"/>
        <dbReference type="ChEBI" id="CHEBI:15378"/>
        <dbReference type="ChEBI" id="CHEBI:29950"/>
        <dbReference type="ChEBI" id="CHEBI:57685"/>
        <dbReference type="ChEBI" id="CHEBI:64716"/>
        <dbReference type="ChEBI" id="CHEBI:140658"/>
        <dbReference type="EC" id="2.5.1.145"/>
    </reaction>
</comment>
<dbReference type="PANTHER" id="PTHR30589">
    <property type="entry name" value="PROLIPOPROTEIN DIACYLGLYCERYL TRANSFERASE"/>
    <property type="match status" value="1"/>
</dbReference>
<feature type="transmembrane region" description="Helical" evidence="7">
    <location>
        <begin position="99"/>
        <end position="116"/>
    </location>
</feature>
<dbReference type="PANTHER" id="PTHR30589:SF0">
    <property type="entry name" value="PHOSPHATIDYLGLYCEROL--PROLIPOPROTEIN DIACYLGLYCERYL TRANSFERASE"/>
    <property type="match status" value="1"/>
</dbReference>
<evidence type="ECO:0000256" key="8">
    <source>
        <dbReference type="SAM" id="MobiDB-lite"/>
    </source>
</evidence>
<keyword evidence="3 7" id="KW-0808">Transferase</keyword>
<evidence type="ECO:0000256" key="2">
    <source>
        <dbReference type="ARBA" id="ARBA00022475"/>
    </source>
</evidence>
<dbReference type="Proteomes" id="UP000253034">
    <property type="component" value="Unassembled WGS sequence"/>
</dbReference>
<feature type="transmembrane region" description="Helical" evidence="7">
    <location>
        <begin position="190"/>
        <end position="207"/>
    </location>
</feature>
<dbReference type="EMBL" id="QPJT01000010">
    <property type="protein sequence ID" value="RCX16568.1"/>
    <property type="molecule type" value="Genomic_DNA"/>
</dbReference>
<dbReference type="UniPathway" id="UPA00664"/>
<feature type="transmembrane region" description="Helical" evidence="7">
    <location>
        <begin position="219"/>
        <end position="236"/>
    </location>
</feature>
<reference evidence="9 10" key="1">
    <citation type="submission" date="2018-07" db="EMBL/GenBank/DDBJ databases">
        <title>Genomic Encyclopedia of Type Strains, Phase IV (KMG-IV): sequencing the most valuable type-strain genomes for metagenomic binning, comparative biology and taxonomic classification.</title>
        <authorList>
            <person name="Goeker M."/>
        </authorList>
    </citation>
    <scope>NUCLEOTIDE SEQUENCE [LARGE SCALE GENOMIC DNA]</scope>
    <source>
        <strain evidence="9 10">DSM 27016</strain>
    </source>
</reference>
<dbReference type="PROSITE" id="PS01311">
    <property type="entry name" value="LGT"/>
    <property type="match status" value="1"/>
</dbReference>
<feature type="compositionally biased region" description="Basic and acidic residues" evidence="8">
    <location>
        <begin position="325"/>
        <end position="341"/>
    </location>
</feature>
<evidence type="ECO:0000256" key="6">
    <source>
        <dbReference type="ARBA" id="ARBA00023136"/>
    </source>
</evidence>
<dbReference type="GO" id="GO:0005886">
    <property type="term" value="C:plasma membrane"/>
    <property type="evidence" value="ECO:0007669"/>
    <property type="project" value="UniProtKB-SubCell"/>
</dbReference>
<dbReference type="EC" id="2.5.1.145" evidence="7"/>
<dbReference type="OrthoDB" id="871140at2"/>
<organism evidence="9 10">
    <name type="scientific">Anaerobacterium chartisolvens</name>
    <dbReference type="NCBI Taxonomy" id="1297424"/>
    <lineage>
        <taxon>Bacteria</taxon>
        <taxon>Bacillati</taxon>
        <taxon>Bacillota</taxon>
        <taxon>Clostridia</taxon>
        <taxon>Eubacteriales</taxon>
        <taxon>Oscillospiraceae</taxon>
        <taxon>Anaerobacterium</taxon>
    </lineage>
</organism>
<dbReference type="InterPro" id="IPR001640">
    <property type="entry name" value="Lgt"/>
</dbReference>
<feature type="transmembrane region" description="Helical" evidence="7">
    <location>
        <begin position="248"/>
        <end position="266"/>
    </location>
</feature>
<dbReference type="Pfam" id="PF01790">
    <property type="entry name" value="LGT"/>
    <property type="match status" value="1"/>
</dbReference>
<keyword evidence="5 7" id="KW-1133">Transmembrane helix</keyword>